<reference evidence="16 17" key="1">
    <citation type="submission" date="2024-11" db="EMBL/GenBank/DDBJ databases">
        <title>Adaptive evolution of stress response genes in parasites aligns with host niche diversity.</title>
        <authorList>
            <person name="Hahn C."/>
            <person name="Resl P."/>
        </authorList>
    </citation>
    <scope>NUCLEOTIDE SEQUENCE [LARGE SCALE GENOMIC DNA]</scope>
    <source>
        <strain evidence="16">EGGRZ-B1_66</strain>
        <tissue evidence="16">Body</tissue>
    </source>
</reference>
<feature type="domain" description="Hexokinase N-terminal" evidence="14">
    <location>
        <begin position="59"/>
        <end position="238"/>
    </location>
</feature>
<evidence type="ECO:0000256" key="11">
    <source>
        <dbReference type="ARBA" id="ARBA00048160"/>
    </source>
</evidence>
<evidence type="ECO:0000256" key="9">
    <source>
        <dbReference type="ARBA" id="ARBA00044613"/>
    </source>
</evidence>
<keyword evidence="17" id="KW-1185">Reference proteome</keyword>
<dbReference type="EMBL" id="JBJKFK010005443">
    <property type="protein sequence ID" value="KAL3308320.1"/>
    <property type="molecule type" value="Genomic_DNA"/>
</dbReference>
<dbReference type="EC" id="2.7.1.-" evidence="12"/>
<dbReference type="InterPro" id="IPR001312">
    <property type="entry name" value="Hexokinase"/>
</dbReference>
<comment type="pathway">
    <text evidence="2">Carbohydrate metabolism; hexose metabolism.</text>
</comment>
<keyword evidence="5 12" id="KW-0547">Nucleotide-binding</keyword>
<dbReference type="GO" id="GO:0006006">
    <property type="term" value="P:glucose metabolic process"/>
    <property type="evidence" value="ECO:0007669"/>
    <property type="project" value="UniProtKB-ARBA"/>
</dbReference>
<feature type="domain" description="Hexokinase C-terminal" evidence="15">
    <location>
        <begin position="246"/>
        <end position="343"/>
    </location>
</feature>
<gene>
    <name evidence="16" type="ORF">Ciccas_013150</name>
</gene>
<keyword evidence="4 12" id="KW-0808">Transferase</keyword>
<comment type="catalytic activity">
    <reaction evidence="11">
        <text>D-glucose + ATP = D-glucose 6-phosphate + ADP + H(+)</text>
        <dbReference type="Rhea" id="RHEA:17825"/>
        <dbReference type="ChEBI" id="CHEBI:4167"/>
        <dbReference type="ChEBI" id="CHEBI:15378"/>
        <dbReference type="ChEBI" id="CHEBI:30616"/>
        <dbReference type="ChEBI" id="CHEBI:61548"/>
        <dbReference type="ChEBI" id="CHEBI:456216"/>
        <dbReference type="EC" id="2.7.1.1"/>
    </reaction>
    <physiologicalReaction direction="left-to-right" evidence="11">
        <dbReference type="Rhea" id="RHEA:17826"/>
    </physiologicalReaction>
</comment>
<dbReference type="InterPro" id="IPR022672">
    <property type="entry name" value="Hexokinase_N"/>
</dbReference>
<dbReference type="SUPFAM" id="SSF53067">
    <property type="entry name" value="Actin-like ATPase domain"/>
    <property type="match status" value="2"/>
</dbReference>
<evidence type="ECO:0000256" key="12">
    <source>
        <dbReference type="RuleBase" id="RU362007"/>
    </source>
</evidence>
<evidence type="ECO:0000256" key="8">
    <source>
        <dbReference type="ARBA" id="ARBA00023152"/>
    </source>
</evidence>
<keyword evidence="6 12" id="KW-0418">Kinase</keyword>
<dbReference type="GO" id="GO:0004396">
    <property type="term" value="F:hexokinase activity"/>
    <property type="evidence" value="ECO:0007669"/>
    <property type="project" value="UniProtKB-UniRule"/>
</dbReference>
<dbReference type="InterPro" id="IPR022673">
    <property type="entry name" value="Hexokinase_C"/>
</dbReference>
<dbReference type="Pfam" id="PF03727">
    <property type="entry name" value="Hexokinase_2"/>
    <property type="match status" value="1"/>
</dbReference>
<evidence type="ECO:0000256" key="10">
    <source>
        <dbReference type="ARBA" id="ARBA00047905"/>
    </source>
</evidence>
<dbReference type="GO" id="GO:0006096">
    <property type="term" value="P:glycolytic process"/>
    <property type="evidence" value="ECO:0007669"/>
    <property type="project" value="UniProtKB-KW"/>
</dbReference>
<comment type="pathway">
    <text evidence="1">Carbohydrate degradation; glycolysis; D-glyceraldehyde 3-phosphate and glycerone phosphate from D-glucose: step 1/4.</text>
</comment>
<proteinExistence type="inferred from homology"/>
<dbReference type="Gene3D" id="3.30.420.40">
    <property type="match status" value="1"/>
</dbReference>
<name>A0ABD2PME7_9PLAT</name>
<protein>
    <recommendedName>
        <fullName evidence="12">Phosphotransferase</fullName>
        <ecNumber evidence="12">2.7.1.-</ecNumber>
    </recommendedName>
</protein>
<dbReference type="AlphaFoldDB" id="A0ABD2PME7"/>
<comment type="caution">
    <text evidence="16">The sequence shown here is derived from an EMBL/GenBank/DDBJ whole genome shotgun (WGS) entry which is preliminary data.</text>
</comment>
<dbReference type="PANTHER" id="PTHR19443:SF16">
    <property type="entry name" value="HEXOKINASE TYPE 1-RELATED"/>
    <property type="match status" value="1"/>
</dbReference>
<evidence type="ECO:0000256" key="3">
    <source>
        <dbReference type="ARBA" id="ARBA00009225"/>
    </source>
</evidence>
<evidence type="ECO:0000256" key="13">
    <source>
        <dbReference type="SAM" id="MobiDB-lite"/>
    </source>
</evidence>
<evidence type="ECO:0000256" key="1">
    <source>
        <dbReference type="ARBA" id="ARBA00004888"/>
    </source>
</evidence>
<dbReference type="PROSITE" id="PS51748">
    <property type="entry name" value="HEXOKINASE_2"/>
    <property type="match status" value="1"/>
</dbReference>
<dbReference type="GO" id="GO:0005524">
    <property type="term" value="F:ATP binding"/>
    <property type="evidence" value="ECO:0007669"/>
    <property type="project" value="UniProtKB-UniRule"/>
</dbReference>
<evidence type="ECO:0000256" key="4">
    <source>
        <dbReference type="ARBA" id="ARBA00022679"/>
    </source>
</evidence>
<evidence type="ECO:0000256" key="5">
    <source>
        <dbReference type="ARBA" id="ARBA00022741"/>
    </source>
</evidence>
<dbReference type="Pfam" id="PF00349">
    <property type="entry name" value="Hexokinase_1"/>
    <property type="match status" value="1"/>
</dbReference>
<comment type="similarity">
    <text evidence="3 12">Belongs to the hexokinase family.</text>
</comment>
<sequence>MSEQEKIGFPRISRRDSENLNSKEDHTRLKYIFTDEEYQKYPILRKISLYYKCIWKDKKKVLDIISHEMDISLKGGQGSLAMLNTFTSPLQDDSKTMQDGEFLSIDLGGTNYRVYYLKFYKRRLVQSLSEIYKIPSNVLRGTSKMLFEILAESVRVFLLDNHLDPKKHYNVGWVFSFPCRQLALNQSYLLKWTKNFKIRRMENVELAEALTEALKLKCLNMTVRAIVNDTVGTLFSVAVDQPDCAIGLIVGTGTNACYIEQSKNMIGGHKLDDELVIINTEWGALGENRSLDRYRNKFDFQLDEASLYPGQQIFEKMCSSRYLGELLRLTLIYLVKQNIILDGKMPDR</sequence>
<dbReference type="Gene3D" id="3.40.367.20">
    <property type="match status" value="1"/>
</dbReference>
<evidence type="ECO:0000256" key="6">
    <source>
        <dbReference type="ARBA" id="ARBA00022777"/>
    </source>
</evidence>
<accession>A0ABD2PME7</accession>
<organism evidence="16 17">
    <name type="scientific">Cichlidogyrus casuarinus</name>
    <dbReference type="NCBI Taxonomy" id="1844966"/>
    <lineage>
        <taxon>Eukaryota</taxon>
        <taxon>Metazoa</taxon>
        <taxon>Spiralia</taxon>
        <taxon>Lophotrochozoa</taxon>
        <taxon>Platyhelminthes</taxon>
        <taxon>Monogenea</taxon>
        <taxon>Monopisthocotylea</taxon>
        <taxon>Dactylogyridea</taxon>
        <taxon>Ancyrocephalidae</taxon>
        <taxon>Cichlidogyrus</taxon>
    </lineage>
</organism>
<comment type="catalytic activity">
    <reaction evidence="9">
        <text>a D-hexose + ATP = a D-hexose 6-phosphate + ADP + H(+)</text>
        <dbReference type="Rhea" id="RHEA:22740"/>
        <dbReference type="ChEBI" id="CHEBI:4194"/>
        <dbReference type="ChEBI" id="CHEBI:15378"/>
        <dbReference type="ChEBI" id="CHEBI:30616"/>
        <dbReference type="ChEBI" id="CHEBI:229467"/>
        <dbReference type="ChEBI" id="CHEBI:456216"/>
        <dbReference type="EC" id="2.7.1.1"/>
    </reaction>
    <physiologicalReaction direction="left-to-right" evidence="9">
        <dbReference type="Rhea" id="RHEA:22741"/>
    </physiologicalReaction>
</comment>
<dbReference type="PRINTS" id="PR00475">
    <property type="entry name" value="HEXOKINASE"/>
</dbReference>
<evidence type="ECO:0000313" key="16">
    <source>
        <dbReference type="EMBL" id="KAL3308320.1"/>
    </source>
</evidence>
<keyword evidence="8 12" id="KW-0324">Glycolysis</keyword>
<feature type="region of interest" description="Disordered" evidence="13">
    <location>
        <begin position="1"/>
        <end position="20"/>
    </location>
</feature>
<dbReference type="Proteomes" id="UP001626550">
    <property type="component" value="Unassembled WGS sequence"/>
</dbReference>
<evidence type="ECO:0000313" key="17">
    <source>
        <dbReference type="Proteomes" id="UP001626550"/>
    </source>
</evidence>
<comment type="catalytic activity">
    <reaction evidence="10">
        <text>D-fructose + ATP = D-fructose 6-phosphate + ADP + H(+)</text>
        <dbReference type="Rhea" id="RHEA:16125"/>
        <dbReference type="ChEBI" id="CHEBI:15378"/>
        <dbReference type="ChEBI" id="CHEBI:30616"/>
        <dbReference type="ChEBI" id="CHEBI:37721"/>
        <dbReference type="ChEBI" id="CHEBI:61527"/>
        <dbReference type="ChEBI" id="CHEBI:456216"/>
        <dbReference type="EC" id="2.7.1.1"/>
    </reaction>
    <physiologicalReaction direction="left-to-right" evidence="10">
        <dbReference type="Rhea" id="RHEA:16126"/>
    </physiologicalReaction>
</comment>
<evidence type="ECO:0000256" key="7">
    <source>
        <dbReference type="ARBA" id="ARBA00022840"/>
    </source>
</evidence>
<evidence type="ECO:0000259" key="14">
    <source>
        <dbReference type="Pfam" id="PF00349"/>
    </source>
</evidence>
<dbReference type="PANTHER" id="PTHR19443">
    <property type="entry name" value="HEXOKINASE"/>
    <property type="match status" value="1"/>
</dbReference>
<evidence type="ECO:0000256" key="2">
    <source>
        <dbReference type="ARBA" id="ARBA00005028"/>
    </source>
</evidence>
<keyword evidence="7 12" id="KW-0067">ATP-binding</keyword>
<evidence type="ECO:0000259" key="15">
    <source>
        <dbReference type="Pfam" id="PF03727"/>
    </source>
</evidence>
<dbReference type="FunFam" id="3.30.420.40:FF:000805">
    <property type="entry name" value="Hexokinase-2"/>
    <property type="match status" value="1"/>
</dbReference>
<dbReference type="InterPro" id="IPR043129">
    <property type="entry name" value="ATPase_NBD"/>
</dbReference>